<evidence type="ECO:0000259" key="9">
    <source>
        <dbReference type="Pfam" id="PF00291"/>
    </source>
</evidence>
<comment type="cofactor">
    <cofactor evidence="1">
        <name>pyridoxal 5'-phosphate</name>
        <dbReference type="ChEBI" id="CHEBI:597326"/>
    </cofactor>
</comment>
<dbReference type="AlphaFoldDB" id="A0A9D1TNY5"/>
<reference evidence="10" key="2">
    <citation type="submission" date="2021-04" db="EMBL/GenBank/DDBJ databases">
        <authorList>
            <person name="Gilroy R."/>
        </authorList>
    </citation>
    <scope>NUCLEOTIDE SEQUENCE</scope>
    <source>
        <strain evidence="10">Gambia11-129</strain>
    </source>
</reference>
<evidence type="ECO:0000256" key="4">
    <source>
        <dbReference type="ARBA" id="ARBA00022605"/>
    </source>
</evidence>
<feature type="domain" description="Tryptophan synthase beta chain-like PALP" evidence="9">
    <location>
        <begin position="6"/>
        <end position="281"/>
    </location>
</feature>
<evidence type="ECO:0000256" key="5">
    <source>
        <dbReference type="ARBA" id="ARBA00022679"/>
    </source>
</evidence>
<comment type="catalytic activity">
    <reaction evidence="8">
        <text>O-acetyl-L-serine + hydrogen sulfide = L-cysteine + acetate</text>
        <dbReference type="Rhea" id="RHEA:14829"/>
        <dbReference type="ChEBI" id="CHEBI:29919"/>
        <dbReference type="ChEBI" id="CHEBI:30089"/>
        <dbReference type="ChEBI" id="CHEBI:35235"/>
        <dbReference type="ChEBI" id="CHEBI:58340"/>
        <dbReference type="EC" id="2.5.1.47"/>
    </reaction>
</comment>
<dbReference type="Pfam" id="PF00291">
    <property type="entry name" value="PALP"/>
    <property type="match status" value="1"/>
</dbReference>
<dbReference type="Proteomes" id="UP000823936">
    <property type="component" value="Unassembled WGS sequence"/>
</dbReference>
<dbReference type="FunFam" id="3.40.50.1100:FF:000006">
    <property type="entry name" value="Cysteine synthase"/>
    <property type="match status" value="1"/>
</dbReference>
<dbReference type="EMBL" id="DXHU01000023">
    <property type="protein sequence ID" value="HIV99481.1"/>
    <property type="molecule type" value="Genomic_DNA"/>
</dbReference>
<dbReference type="InterPro" id="IPR050214">
    <property type="entry name" value="Cys_Synth/Cystath_Beta-Synth"/>
</dbReference>
<evidence type="ECO:0000256" key="1">
    <source>
        <dbReference type="ARBA" id="ARBA00001933"/>
    </source>
</evidence>
<dbReference type="SUPFAM" id="SSF53686">
    <property type="entry name" value="Tryptophan synthase beta subunit-like PLP-dependent enzymes"/>
    <property type="match status" value="1"/>
</dbReference>
<dbReference type="GO" id="GO:0004124">
    <property type="term" value="F:cysteine synthase activity"/>
    <property type="evidence" value="ECO:0007669"/>
    <property type="project" value="UniProtKB-EC"/>
</dbReference>
<proteinExistence type="inferred from homology"/>
<keyword evidence="4" id="KW-0028">Amino-acid biosynthesis</keyword>
<keyword evidence="6" id="KW-0663">Pyridoxal phosphate</keyword>
<dbReference type="InterPro" id="IPR036052">
    <property type="entry name" value="TrpB-like_PALP_sf"/>
</dbReference>
<organism evidence="10 11">
    <name type="scientific">Candidatus Ornithospirochaeta avicola</name>
    <dbReference type="NCBI Taxonomy" id="2840896"/>
    <lineage>
        <taxon>Bacteria</taxon>
        <taxon>Pseudomonadati</taxon>
        <taxon>Spirochaetota</taxon>
        <taxon>Spirochaetia</taxon>
        <taxon>Spirochaetales</taxon>
        <taxon>Spirochaetaceae</taxon>
        <taxon>Spirochaetaceae incertae sedis</taxon>
        <taxon>Candidatus Ornithospirochaeta</taxon>
    </lineage>
</organism>
<keyword evidence="5" id="KW-0808">Transferase</keyword>
<dbReference type="CDD" id="cd01561">
    <property type="entry name" value="CBS_like"/>
    <property type="match status" value="1"/>
</dbReference>
<evidence type="ECO:0000256" key="8">
    <source>
        <dbReference type="ARBA" id="ARBA00047931"/>
    </source>
</evidence>
<gene>
    <name evidence="10" type="ORF">IAB12_06885</name>
</gene>
<dbReference type="InterPro" id="IPR001926">
    <property type="entry name" value="TrpB-like_PALP"/>
</dbReference>
<evidence type="ECO:0000313" key="10">
    <source>
        <dbReference type="EMBL" id="HIV99481.1"/>
    </source>
</evidence>
<accession>A0A9D1TNY5</accession>
<evidence type="ECO:0000256" key="6">
    <source>
        <dbReference type="ARBA" id="ARBA00022898"/>
    </source>
</evidence>
<protein>
    <recommendedName>
        <fullName evidence="3">cysteine synthase</fullName>
        <ecNumber evidence="3">2.5.1.47</ecNumber>
    </recommendedName>
</protein>
<sequence length="293" mass="31813">MSVIEKIGNTRLLALPFLGANVYAKIESDNPFGSIKDRAAFFMIQGLIEKKGSKDFVIVEATSGNTGIAASAICRELGIRIIIVMPESMSAERRNMIEEYGAELVLTKKEDGMLGSVRQAEEIRRKIKGSVSLNQFSNPDNARSHYETTAPEILSALPSISVFVSAFGTGGTVSGCARFFKEKKKDFYVVAAEPDESPLLTKGYSGSHRIQGIGANFIPENLDVSLIDEFVTVKEDDAINMARLLNDMGYPAGLSSGANACAAKMLASRWKEKNVVTVFPDSAERYKSTGLFS</sequence>
<keyword evidence="7" id="KW-0198">Cysteine biosynthesis</keyword>
<dbReference type="EC" id="2.5.1.47" evidence="3"/>
<evidence type="ECO:0000256" key="7">
    <source>
        <dbReference type="ARBA" id="ARBA00023192"/>
    </source>
</evidence>
<dbReference type="Gene3D" id="3.40.50.1100">
    <property type="match status" value="2"/>
</dbReference>
<evidence type="ECO:0000256" key="3">
    <source>
        <dbReference type="ARBA" id="ARBA00012681"/>
    </source>
</evidence>
<dbReference type="PANTHER" id="PTHR10314">
    <property type="entry name" value="CYSTATHIONINE BETA-SYNTHASE"/>
    <property type="match status" value="1"/>
</dbReference>
<name>A0A9D1TNY5_9SPIO</name>
<comment type="similarity">
    <text evidence="2">Belongs to the cysteine synthase/cystathionine beta-synthase family.</text>
</comment>
<comment type="caution">
    <text evidence="10">The sequence shown here is derived from an EMBL/GenBank/DDBJ whole genome shotgun (WGS) entry which is preliminary data.</text>
</comment>
<evidence type="ECO:0000256" key="2">
    <source>
        <dbReference type="ARBA" id="ARBA00007103"/>
    </source>
</evidence>
<reference evidence="10" key="1">
    <citation type="journal article" date="2021" name="PeerJ">
        <title>Extensive microbial diversity within the chicken gut microbiome revealed by metagenomics and culture.</title>
        <authorList>
            <person name="Gilroy R."/>
            <person name="Ravi A."/>
            <person name="Getino M."/>
            <person name="Pursley I."/>
            <person name="Horton D.L."/>
            <person name="Alikhan N.F."/>
            <person name="Baker D."/>
            <person name="Gharbi K."/>
            <person name="Hall N."/>
            <person name="Watson M."/>
            <person name="Adriaenssens E.M."/>
            <person name="Foster-Nyarko E."/>
            <person name="Jarju S."/>
            <person name="Secka A."/>
            <person name="Antonio M."/>
            <person name="Oren A."/>
            <person name="Chaudhuri R.R."/>
            <person name="La Ragione R."/>
            <person name="Hildebrand F."/>
            <person name="Pallen M.J."/>
        </authorList>
    </citation>
    <scope>NUCLEOTIDE SEQUENCE</scope>
    <source>
        <strain evidence="10">Gambia11-129</strain>
    </source>
</reference>
<evidence type="ECO:0000313" key="11">
    <source>
        <dbReference type="Proteomes" id="UP000823936"/>
    </source>
</evidence>